<evidence type="ECO:0000259" key="7">
    <source>
        <dbReference type="PROSITE" id="PS50850"/>
    </source>
</evidence>
<evidence type="ECO:0000313" key="9">
    <source>
        <dbReference type="Proteomes" id="UP000433876"/>
    </source>
</evidence>
<comment type="subcellular location">
    <subcellularLocation>
        <location evidence="1">Membrane</location>
        <topology evidence="1">Multi-pass membrane protein</topology>
    </subcellularLocation>
</comment>
<dbReference type="EMBL" id="NMPR01000045">
    <property type="protein sequence ID" value="KAA8632928.1"/>
    <property type="molecule type" value="Genomic_DNA"/>
</dbReference>
<gene>
    <name evidence="8" type="ORF">SMACR_02074</name>
</gene>
<reference evidence="8 9" key="1">
    <citation type="submission" date="2017-07" db="EMBL/GenBank/DDBJ databases">
        <title>Genome sequence of the Sordaria macrospora wild type strain R19027.</title>
        <authorList>
            <person name="Nowrousian M."/>
            <person name="Teichert I."/>
            <person name="Kueck U."/>
        </authorList>
    </citation>
    <scope>NUCLEOTIDE SEQUENCE [LARGE SCALE GENOMIC DNA]</scope>
    <source>
        <strain evidence="8 9">R19027</strain>
        <tissue evidence="8">Mycelium</tissue>
    </source>
</reference>
<dbReference type="AlphaFoldDB" id="A0A8S8ZU00"/>
<keyword evidence="4 6" id="KW-1133">Transmembrane helix</keyword>
<comment type="caution">
    <text evidence="8">The sequence shown here is derived from an EMBL/GenBank/DDBJ whole genome shotgun (WGS) entry which is preliminary data.</text>
</comment>
<comment type="similarity">
    <text evidence="2">Belongs to the major facilitator superfamily. Sugar transporter (TC 2.A.1.1) family.</text>
</comment>
<dbReference type="InterPro" id="IPR020846">
    <property type="entry name" value="MFS_dom"/>
</dbReference>
<dbReference type="InterPro" id="IPR036259">
    <property type="entry name" value="MFS_trans_sf"/>
</dbReference>
<keyword evidence="3 6" id="KW-0812">Transmembrane</keyword>
<feature type="domain" description="Major facilitator superfamily (MFS) profile" evidence="7">
    <location>
        <begin position="1"/>
        <end position="331"/>
    </location>
</feature>
<dbReference type="VEuPathDB" id="FungiDB:SMAC_02074"/>
<dbReference type="Pfam" id="PF00083">
    <property type="entry name" value="Sugar_tr"/>
    <property type="match status" value="1"/>
</dbReference>
<evidence type="ECO:0000256" key="4">
    <source>
        <dbReference type="ARBA" id="ARBA00022989"/>
    </source>
</evidence>
<dbReference type="PANTHER" id="PTHR48022:SF29">
    <property type="entry name" value="SUGAR TRANSPORTER, PUTATIVE (AFU_ORTHOLOGUE AFUA_6G14500)-RELATED"/>
    <property type="match status" value="1"/>
</dbReference>
<dbReference type="PANTHER" id="PTHR48022">
    <property type="entry name" value="PLASTIDIC GLUCOSE TRANSPORTER 4"/>
    <property type="match status" value="1"/>
</dbReference>
<evidence type="ECO:0000256" key="5">
    <source>
        <dbReference type="ARBA" id="ARBA00023136"/>
    </source>
</evidence>
<keyword evidence="5 6" id="KW-0472">Membrane</keyword>
<evidence type="ECO:0000256" key="3">
    <source>
        <dbReference type="ARBA" id="ARBA00022692"/>
    </source>
</evidence>
<feature type="transmembrane region" description="Helical" evidence="6">
    <location>
        <begin position="58"/>
        <end position="80"/>
    </location>
</feature>
<feature type="transmembrane region" description="Helical" evidence="6">
    <location>
        <begin position="92"/>
        <end position="112"/>
    </location>
</feature>
<evidence type="ECO:0000256" key="1">
    <source>
        <dbReference type="ARBA" id="ARBA00004141"/>
    </source>
</evidence>
<evidence type="ECO:0000313" key="8">
    <source>
        <dbReference type="EMBL" id="KAA8632928.1"/>
    </source>
</evidence>
<sequence>MAPKDTATVSEADVPLTTLAKSDIIPWYRKPNLQCLYVVFVQALPAWKAFFGNPEMGALGLLTAMYSLGGICATLFIAWISQRYGRREIMRIFLLMLCGGAAMQAFSTNTSMFLASRWLLGFGIPFSLVNSSALLAEPTHPKDQPTLISLFNATWSLGAILAAATTYAASNIAGDWSWRLPSKSCRDRHGEAWSIMMKYHNEGTNGQKFARIEHDQISITLAEEQRLKSPFIFGDIFRDAPMRKRFAIAAIIGVFGQWSGNALLSFYTPIILDAIGITNGTTQQLIILGRTCWELAVAVPMSFLTPRFAIPLRELRPIPKEASEEDTEETD</sequence>
<dbReference type="GO" id="GO:0016020">
    <property type="term" value="C:membrane"/>
    <property type="evidence" value="ECO:0007669"/>
    <property type="project" value="UniProtKB-SubCell"/>
</dbReference>
<organism evidence="8 9">
    <name type="scientific">Sordaria macrospora</name>
    <dbReference type="NCBI Taxonomy" id="5147"/>
    <lineage>
        <taxon>Eukaryota</taxon>
        <taxon>Fungi</taxon>
        <taxon>Dikarya</taxon>
        <taxon>Ascomycota</taxon>
        <taxon>Pezizomycotina</taxon>
        <taxon>Sordariomycetes</taxon>
        <taxon>Sordariomycetidae</taxon>
        <taxon>Sordariales</taxon>
        <taxon>Sordariaceae</taxon>
        <taxon>Sordaria</taxon>
    </lineage>
</organism>
<dbReference type="GO" id="GO:0005351">
    <property type="term" value="F:carbohydrate:proton symporter activity"/>
    <property type="evidence" value="ECO:0007669"/>
    <property type="project" value="TreeGrafter"/>
</dbReference>
<dbReference type="InterPro" id="IPR050360">
    <property type="entry name" value="MFS_Sugar_Transporters"/>
</dbReference>
<evidence type="ECO:0000256" key="6">
    <source>
        <dbReference type="SAM" id="Phobius"/>
    </source>
</evidence>
<dbReference type="PROSITE" id="PS50850">
    <property type="entry name" value="MFS"/>
    <property type="match status" value="1"/>
</dbReference>
<feature type="transmembrane region" description="Helical" evidence="6">
    <location>
        <begin position="246"/>
        <end position="267"/>
    </location>
</feature>
<dbReference type="Proteomes" id="UP000433876">
    <property type="component" value="Unassembled WGS sequence"/>
</dbReference>
<dbReference type="InterPro" id="IPR005828">
    <property type="entry name" value="MFS_sugar_transport-like"/>
</dbReference>
<proteinExistence type="inferred from homology"/>
<dbReference type="SUPFAM" id="SSF103473">
    <property type="entry name" value="MFS general substrate transporter"/>
    <property type="match status" value="1"/>
</dbReference>
<protein>
    <recommendedName>
        <fullName evidence="7">Major facilitator superfamily (MFS) profile domain-containing protein</fullName>
    </recommendedName>
</protein>
<name>A0A8S8ZU00_SORMA</name>
<accession>A0A8S8ZU00</accession>
<dbReference type="Gene3D" id="1.20.1250.20">
    <property type="entry name" value="MFS general substrate transporter like domains"/>
    <property type="match status" value="2"/>
</dbReference>
<evidence type="ECO:0000256" key="2">
    <source>
        <dbReference type="ARBA" id="ARBA00010992"/>
    </source>
</evidence>